<dbReference type="Gene3D" id="2.60.200.20">
    <property type="match status" value="1"/>
</dbReference>
<dbReference type="SMART" id="SM00240">
    <property type="entry name" value="FHA"/>
    <property type="match status" value="1"/>
</dbReference>
<name>A0A6N2Z046_9CLOT</name>
<dbReference type="Pfam" id="PF19909">
    <property type="entry name" value="DUF6382"/>
    <property type="match status" value="1"/>
</dbReference>
<accession>A0A6N2Z046</accession>
<dbReference type="InterPro" id="IPR008984">
    <property type="entry name" value="SMAD_FHA_dom_sf"/>
</dbReference>
<dbReference type="CDD" id="cd00060">
    <property type="entry name" value="FHA"/>
    <property type="match status" value="1"/>
</dbReference>
<dbReference type="EMBL" id="CACRTV010000014">
    <property type="protein sequence ID" value="VYT72714.1"/>
    <property type="molecule type" value="Genomic_DNA"/>
</dbReference>
<evidence type="ECO:0000313" key="2">
    <source>
        <dbReference type="EMBL" id="VYT72714.1"/>
    </source>
</evidence>
<dbReference type="Pfam" id="PF00498">
    <property type="entry name" value="FHA"/>
    <property type="match status" value="1"/>
</dbReference>
<dbReference type="PROSITE" id="PS50006">
    <property type="entry name" value="FHA_DOMAIN"/>
    <property type="match status" value="1"/>
</dbReference>
<organism evidence="2">
    <name type="scientific">Clostridium paraputrificum</name>
    <dbReference type="NCBI Taxonomy" id="29363"/>
    <lineage>
        <taxon>Bacteria</taxon>
        <taxon>Bacillati</taxon>
        <taxon>Bacillota</taxon>
        <taxon>Clostridia</taxon>
        <taxon>Eubacteriales</taxon>
        <taxon>Clostridiaceae</taxon>
        <taxon>Clostridium</taxon>
    </lineage>
</organism>
<reference evidence="2" key="1">
    <citation type="submission" date="2019-11" db="EMBL/GenBank/DDBJ databases">
        <authorList>
            <person name="Feng L."/>
        </authorList>
    </citation>
    <scope>NUCLEOTIDE SEQUENCE</scope>
    <source>
        <strain evidence="2">CParaputrificumLFYP93</strain>
    </source>
</reference>
<dbReference type="InterPro" id="IPR000253">
    <property type="entry name" value="FHA_dom"/>
</dbReference>
<dbReference type="InterPro" id="IPR045962">
    <property type="entry name" value="DUF6382"/>
</dbReference>
<dbReference type="SUPFAM" id="SSF49879">
    <property type="entry name" value="SMAD/FHA domain"/>
    <property type="match status" value="1"/>
</dbReference>
<feature type="domain" description="FHA" evidence="1">
    <location>
        <begin position="252"/>
        <end position="302"/>
    </location>
</feature>
<dbReference type="RefSeq" id="WP_421757160.1">
    <property type="nucleotide sequence ID" value="NZ_CACRTV010000014.1"/>
</dbReference>
<dbReference type="InterPro" id="IPR050923">
    <property type="entry name" value="Cell_Proc_Reg/RNA_Proc"/>
</dbReference>
<dbReference type="AlphaFoldDB" id="A0A6N2Z046"/>
<proteinExistence type="predicted"/>
<sequence>MDHISFKEINKDNKIKLILKCNNNDLADYAIKMVNYNKELPLIEIETLIINDSSTLIYDITNCIRLSNAIEENSISLQEMLQVIGTILFTLANLKSYFLNSNNIFLNINYTFYNYVTKEIELIYLPFINEVTNAYMNQKIFLLDLLLICKKYCVNCESLDMAIMELRDDTGTLESIKEKLDLVKDEVRRMKEQENMLIKDKTEKRSFFSVRKKENNIVIKTTEIRSNRIEYLNLVIYEGDRVKTINLDKEKYLLGRLEGAVDIPIRNSSVGRIHGRIEREDYYYFYVDLESKNGSFINGERLEPNKRYPLENGDNIKLANVSMYLKGNRSI</sequence>
<gene>
    <name evidence="2" type="ORF">CPLFYP93_00453</name>
</gene>
<dbReference type="PANTHER" id="PTHR23308">
    <property type="entry name" value="NUCLEAR INHIBITOR OF PROTEIN PHOSPHATASE-1"/>
    <property type="match status" value="1"/>
</dbReference>
<protein>
    <submittedName>
        <fullName evidence="2">FHA domain protein</fullName>
    </submittedName>
</protein>
<evidence type="ECO:0000259" key="1">
    <source>
        <dbReference type="PROSITE" id="PS50006"/>
    </source>
</evidence>